<name>A0AA88AS01_FICCA</name>
<keyword evidence="3" id="KW-1185">Reference proteome</keyword>
<dbReference type="Proteomes" id="UP001187192">
    <property type="component" value="Unassembled WGS sequence"/>
</dbReference>
<feature type="region of interest" description="Disordered" evidence="1">
    <location>
        <begin position="47"/>
        <end position="67"/>
    </location>
</feature>
<proteinExistence type="predicted"/>
<comment type="caution">
    <text evidence="2">The sequence shown here is derived from an EMBL/GenBank/DDBJ whole genome shotgun (WGS) entry which is preliminary data.</text>
</comment>
<sequence>MHLPFVAQMTTRKDSRLAVAKCALAAINAFKDASTHCFRPPVHLRSSHRCRQTDNPPSPSHGHRETNQIATSGRHESFAWSFGFPSCYSCNESDSNDCLLRWRMERTGRHVPMVKENYLPIALVIDTEIKLEDLVDKLYLLKISPSPVSLISGRFGGQLEISFQESNHGFYSLVSYFQICSLSVFIADLFPSLL</sequence>
<protein>
    <submittedName>
        <fullName evidence="2">Uncharacterized protein</fullName>
    </submittedName>
</protein>
<gene>
    <name evidence="2" type="ORF">TIFTF001_018471</name>
</gene>
<reference evidence="2" key="1">
    <citation type="submission" date="2023-07" db="EMBL/GenBank/DDBJ databases">
        <title>draft genome sequence of fig (Ficus carica).</title>
        <authorList>
            <person name="Takahashi T."/>
            <person name="Nishimura K."/>
        </authorList>
    </citation>
    <scope>NUCLEOTIDE SEQUENCE</scope>
</reference>
<evidence type="ECO:0000313" key="2">
    <source>
        <dbReference type="EMBL" id="GMN49306.1"/>
    </source>
</evidence>
<dbReference type="AlphaFoldDB" id="A0AA88AS01"/>
<evidence type="ECO:0000313" key="3">
    <source>
        <dbReference type="Proteomes" id="UP001187192"/>
    </source>
</evidence>
<evidence type="ECO:0000256" key="1">
    <source>
        <dbReference type="SAM" id="MobiDB-lite"/>
    </source>
</evidence>
<accession>A0AA88AS01</accession>
<dbReference type="EMBL" id="BTGU01000030">
    <property type="protein sequence ID" value="GMN49306.1"/>
    <property type="molecule type" value="Genomic_DNA"/>
</dbReference>
<organism evidence="2 3">
    <name type="scientific">Ficus carica</name>
    <name type="common">Common fig</name>
    <dbReference type="NCBI Taxonomy" id="3494"/>
    <lineage>
        <taxon>Eukaryota</taxon>
        <taxon>Viridiplantae</taxon>
        <taxon>Streptophyta</taxon>
        <taxon>Embryophyta</taxon>
        <taxon>Tracheophyta</taxon>
        <taxon>Spermatophyta</taxon>
        <taxon>Magnoliopsida</taxon>
        <taxon>eudicotyledons</taxon>
        <taxon>Gunneridae</taxon>
        <taxon>Pentapetalae</taxon>
        <taxon>rosids</taxon>
        <taxon>fabids</taxon>
        <taxon>Rosales</taxon>
        <taxon>Moraceae</taxon>
        <taxon>Ficeae</taxon>
        <taxon>Ficus</taxon>
    </lineage>
</organism>